<accession>A0A0G1T2E6</accession>
<sequence>MIELKILPGVLYLGADAEDEKTFRSFTDESNRVFLIDPRLLRIQGDGQKTPTTGIRQGRTIHDALLAKVLDGRPVFSTAGQAVAVLANGMFDMDSSPNLIPFRAEAEDEVIVIRVHQWWHGVRAVLSIYTEPLDSKTVFPAGLQLFFPS</sequence>
<dbReference type="Proteomes" id="UP000034879">
    <property type="component" value="Unassembled WGS sequence"/>
</dbReference>
<gene>
    <name evidence="1" type="ORF">UY01_C0001G0035</name>
</gene>
<name>A0A0G1T2E6_9BACT</name>
<comment type="caution">
    <text evidence="1">The sequence shown here is derived from an EMBL/GenBank/DDBJ whole genome shotgun (WGS) entry which is preliminary data.</text>
</comment>
<dbReference type="EMBL" id="LCOJ01000001">
    <property type="protein sequence ID" value="KKU75939.1"/>
    <property type="molecule type" value="Genomic_DNA"/>
</dbReference>
<protein>
    <submittedName>
        <fullName evidence="1">Uncharacterized protein</fullName>
    </submittedName>
</protein>
<reference evidence="1 2" key="1">
    <citation type="journal article" date="2015" name="Nature">
        <title>rRNA introns, odd ribosomes, and small enigmatic genomes across a large radiation of phyla.</title>
        <authorList>
            <person name="Brown C.T."/>
            <person name="Hug L.A."/>
            <person name="Thomas B.C."/>
            <person name="Sharon I."/>
            <person name="Castelle C.J."/>
            <person name="Singh A."/>
            <person name="Wilkins M.J."/>
            <person name="Williams K.H."/>
            <person name="Banfield J.F."/>
        </authorList>
    </citation>
    <scope>NUCLEOTIDE SEQUENCE [LARGE SCALE GENOMIC DNA]</scope>
</reference>
<proteinExistence type="predicted"/>
<organism evidence="1 2">
    <name type="scientific">Candidatus Nomurabacteria bacterium GW2011_GWB1_47_6</name>
    <dbReference type="NCBI Taxonomy" id="1618749"/>
    <lineage>
        <taxon>Bacteria</taxon>
        <taxon>Candidatus Nomuraibacteriota</taxon>
    </lineage>
</organism>
<dbReference type="AlphaFoldDB" id="A0A0G1T2E6"/>
<evidence type="ECO:0000313" key="2">
    <source>
        <dbReference type="Proteomes" id="UP000034879"/>
    </source>
</evidence>
<evidence type="ECO:0000313" key="1">
    <source>
        <dbReference type="EMBL" id="KKU75939.1"/>
    </source>
</evidence>